<evidence type="ECO:0000256" key="9">
    <source>
        <dbReference type="ARBA" id="ARBA00023242"/>
    </source>
</evidence>
<feature type="compositionally biased region" description="Pro residues" evidence="11">
    <location>
        <begin position="375"/>
        <end position="387"/>
    </location>
</feature>
<feature type="compositionally biased region" description="Low complexity" evidence="11">
    <location>
        <begin position="291"/>
        <end position="303"/>
    </location>
</feature>
<keyword evidence="9" id="KW-0539">Nucleus</keyword>
<evidence type="ECO:0000313" key="15">
    <source>
        <dbReference type="Proteomes" id="UP000319731"/>
    </source>
</evidence>
<dbReference type="GO" id="GO:0000981">
    <property type="term" value="F:DNA-binding transcription factor activity, RNA polymerase II-specific"/>
    <property type="evidence" value="ECO:0007669"/>
    <property type="project" value="TreeGrafter"/>
</dbReference>
<protein>
    <recommendedName>
        <fullName evidence="16">RING-type domain-containing protein</fullName>
    </recommendedName>
</protein>
<dbReference type="Pfam" id="PF01422">
    <property type="entry name" value="zf-NF-X1"/>
    <property type="match status" value="4"/>
</dbReference>
<feature type="compositionally biased region" description="Polar residues" evidence="11">
    <location>
        <begin position="1146"/>
        <end position="1161"/>
    </location>
</feature>
<evidence type="ECO:0000256" key="7">
    <source>
        <dbReference type="ARBA" id="ARBA00023015"/>
    </source>
</evidence>
<evidence type="ECO:0000256" key="11">
    <source>
        <dbReference type="SAM" id="MobiDB-lite"/>
    </source>
</evidence>
<feature type="compositionally biased region" description="Polar residues" evidence="11">
    <location>
        <begin position="113"/>
        <end position="122"/>
    </location>
</feature>
<feature type="region of interest" description="Disordered" evidence="11">
    <location>
        <begin position="1"/>
        <end position="181"/>
    </location>
</feature>
<dbReference type="PANTHER" id="PTHR12360:SF12">
    <property type="entry name" value="TRANSCRIPTIONAL REPRESSOR NF-X1"/>
    <property type="match status" value="1"/>
</dbReference>
<dbReference type="CDD" id="cd06008">
    <property type="entry name" value="NF-X1-zinc-finger"/>
    <property type="match status" value="4"/>
</dbReference>
<evidence type="ECO:0000313" key="14">
    <source>
        <dbReference type="EMBL" id="TPX36585.1"/>
    </source>
</evidence>
<keyword evidence="8" id="KW-0804">Transcription</keyword>
<keyword evidence="7" id="KW-0805">Transcription regulation</keyword>
<feature type="region of interest" description="Disordered" evidence="11">
    <location>
        <begin position="1137"/>
        <end position="1197"/>
    </location>
</feature>
<proteinExistence type="inferred from homology"/>
<dbReference type="GO" id="GO:0005634">
    <property type="term" value="C:nucleus"/>
    <property type="evidence" value="ECO:0007669"/>
    <property type="project" value="UniProtKB-SubCell"/>
</dbReference>
<dbReference type="PROSITE" id="PS50089">
    <property type="entry name" value="ZF_RING_2"/>
    <property type="match status" value="1"/>
</dbReference>
<evidence type="ECO:0008006" key="16">
    <source>
        <dbReference type="Google" id="ProtNLM"/>
    </source>
</evidence>
<feature type="region of interest" description="Disordered" evidence="11">
    <location>
        <begin position="193"/>
        <end position="387"/>
    </location>
</feature>
<dbReference type="GO" id="GO:0000122">
    <property type="term" value="P:negative regulation of transcription by RNA polymerase II"/>
    <property type="evidence" value="ECO:0007669"/>
    <property type="project" value="TreeGrafter"/>
</dbReference>
<dbReference type="InterPro" id="IPR000967">
    <property type="entry name" value="Znf_NFX1"/>
</dbReference>
<dbReference type="InterPro" id="IPR001841">
    <property type="entry name" value="Znf_RING"/>
</dbReference>
<feature type="compositionally biased region" description="Polar residues" evidence="11">
    <location>
        <begin position="314"/>
        <end position="353"/>
    </location>
</feature>
<sequence length="1197" mass="130029">MSEPPDIRTGEDRNIESVASSSSSLPPSSRPKKPATAKPHRKKESQAPQQQLHNNNTMLVEQPTTSQPFTQYAYITPTTNFEPASTDATVPAGSQQQEVRRKRPGKKARQNRAAGTTITAGQQPVKDATNVDQASGGVSVSGEGSSNHIERSGSPANAGRSATNTAQSNTRSYRQGATNSVNARVDASSLSSNASFAFNPDSPVFAPTSSATSSNKPPRNSYDSNSSNARAQESSRPSSSQQQQQPMRNRQQQYDPSQPSSSRDTNPDQRRANPQAQGGWPQSVLGANRPQSTGTGQRQGGRQFDSARTGAAQDFNNRNMPSEYPQSQNGTSSSNGRGPTTQGAGDNRPLQQQRMDESSIRNQSRNQQQPRNYQPLPPKPQIPVAKPVPIPPIPLHDKDLMTTLSEGLRTSKYDCMVCTEAVLPRSEIWSCKTCFAIFHLKCVMTWSKKSTANSLDGSTTWRCPGCQTNVDGAPFYSCFCEKQLNPSFDKFSSIPHSCGQYCGKLRNCTHNCSEKCHPGPCPPCVGYAPLVKCYCDRMSFKVKCSDLPNLNRSCGSPCGRMLSCGLHSCEDLCHEGDCPQCKIVEIDTCYCKKHTREFPCGTAKISFSCGETCGFKFECGEHSCTEPCHVDMDKHQTLCPYDPSLVMTCPCGATSVDSLTDGKGRMSCTEDIPTCNSICGKRLPCGHSCEQRCHTGSCEQCQKVLDIKCRCGAETKKLHCSLTQRLSDGAIAPPLCGTLAPICSYPCQRPRECGHPSTPHNCHPDTEPCPPCPFFVQKPCACGQRLVPNIPCSRVGLPSCGNPCLKPITGPSQFVNINAYGFAIRLIVLMTPTNVLQNVVELDLYVITRSCVCGNKALQVICGAWAESQGNAAMVVACDDSCLIAERNRLMAEALGIIPKGEAAFSRPQPQPSTSVPVPPAPIASDSDYPFDIVKYAQRNLLWVKSLEKALEDFVKDTTQENYELSLAKASQQRLAEIYVPHFGLTLTIRGQQLSIKKALDKIPTIPPFLLSDVADATPHMPFVVKPNAVANTVEFYNGIEISGLNFGISSRDIEVALRSLFYTAEINLNIKLYEGNSKAIVILTSTALLPDEVEQRLKDAEASLKQRFVDNHLARSVDIIKSQEGWESVSKRKAIKVKPDGKANAGNSSEALSPSPTTVKDGTVEKNSDEMDEGKKTDEEPPTSWEDVADGAGAEQ</sequence>
<feature type="compositionally biased region" description="Polar residues" evidence="11">
    <location>
        <begin position="160"/>
        <end position="181"/>
    </location>
</feature>
<feature type="compositionally biased region" description="Basic and acidic residues" evidence="11">
    <location>
        <begin position="1163"/>
        <end position="1180"/>
    </location>
</feature>
<feature type="compositionally biased region" description="Polar residues" evidence="11">
    <location>
        <begin position="207"/>
        <end position="231"/>
    </location>
</feature>
<dbReference type="GO" id="GO:0008270">
    <property type="term" value="F:zinc ion binding"/>
    <property type="evidence" value="ECO:0007669"/>
    <property type="project" value="UniProtKB-KW"/>
</dbReference>
<dbReference type="PROSITE" id="PS50016">
    <property type="entry name" value="ZF_PHD_2"/>
    <property type="match status" value="1"/>
</dbReference>
<feature type="compositionally biased region" description="Low complexity" evidence="11">
    <location>
        <begin position="135"/>
        <end position="146"/>
    </location>
</feature>
<keyword evidence="6" id="KW-0862">Zinc</keyword>
<gene>
    <name evidence="14" type="ORF">SmJEL517_g01256</name>
</gene>
<dbReference type="EMBL" id="QEAO01000004">
    <property type="protein sequence ID" value="TPX36585.1"/>
    <property type="molecule type" value="Genomic_DNA"/>
</dbReference>
<comment type="subcellular location">
    <subcellularLocation>
        <location evidence="1">Nucleus</location>
    </subcellularLocation>
</comment>
<dbReference type="RefSeq" id="XP_031026799.1">
    <property type="nucleotide sequence ID" value="XM_031167184.1"/>
</dbReference>
<keyword evidence="3" id="KW-0479">Metal-binding</keyword>
<evidence type="ECO:0000256" key="8">
    <source>
        <dbReference type="ARBA" id="ARBA00023163"/>
    </source>
</evidence>
<dbReference type="AlphaFoldDB" id="A0A507CG65"/>
<feature type="domain" description="RING-type" evidence="13">
    <location>
        <begin position="415"/>
        <end position="467"/>
    </location>
</feature>
<evidence type="ECO:0000256" key="2">
    <source>
        <dbReference type="ARBA" id="ARBA00007269"/>
    </source>
</evidence>
<keyword evidence="4" id="KW-0677">Repeat</keyword>
<name>A0A507CG65_9FUNG</name>
<evidence type="ECO:0000259" key="13">
    <source>
        <dbReference type="PROSITE" id="PS50089"/>
    </source>
</evidence>
<feature type="compositionally biased region" description="Polar residues" evidence="11">
    <location>
        <begin position="76"/>
        <end position="97"/>
    </location>
</feature>
<evidence type="ECO:0000256" key="6">
    <source>
        <dbReference type="ARBA" id="ARBA00022833"/>
    </source>
</evidence>
<evidence type="ECO:0000256" key="1">
    <source>
        <dbReference type="ARBA" id="ARBA00004123"/>
    </source>
</evidence>
<feature type="compositionally biased region" description="Basic and acidic residues" evidence="11">
    <location>
        <begin position="1"/>
        <end position="15"/>
    </location>
</feature>
<dbReference type="GO" id="GO:0000977">
    <property type="term" value="F:RNA polymerase II transcription regulatory region sequence-specific DNA binding"/>
    <property type="evidence" value="ECO:0007669"/>
    <property type="project" value="TreeGrafter"/>
</dbReference>
<feature type="compositionally biased region" description="Polar residues" evidence="11">
    <location>
        <begin position="46"/>
        <end position="70"/>
    </location>
</feature>
<dbReference type="InterPro" id="IPR019787">
    <property type="entry name" value="Znf_PHD-finger"/>
</dbReference>
<reference evidence="14 15" key="1">
    <citation type="journal article" date="2019" name="Sci. Rep.">
        <title>Comparative genomics of chytrid fungi reveal insights into the obligate biotrophic and pathogenic lifestyle of Synchytrium endobioticum.</title>
        <authorList>
            <person name="van de Vossenberg B.T.L.H."/>
            <person name="Warris S."/>
            <person name="Nguyen H.D.T."/>
            <person name="van Gent-Pelzer M.P.E."/>
            <person name="Joly D.L."/>
            <person name="van de Geest H.C."/>
            <person name="Bonants P.J.M."/>
            <person name="Smith D.S."/>
            <person name="Levesque C.A."/>
            <person name="van der Lee T.A.J."/>
        </authorList>
    </citation>
    <scope>NUCLEOTIDE SEQUENCE [LARGE SCALE GENOMIC DNA]</scope>
    <source>
        <strain evidence="14 15">JEL517</strain>
    </source>
</reference>
<dbReference type="GeneID" id="42002481"/>
<keyword evidence="15" id="KW-1185">Reference proteome</keyword>
<evidence type="ECO:0000256" key="4">
    <source>
        <dbReference type="ARBA" id="ARBA00022737"/>
    </source>
</evidence>
<evidence type="ECO:0000256" key="3">
    <source>
        <dbReference type="ARBA" id="ARBA00022723"/>
    </source>
</evidence>
<dbReference type="PANTHER" id="PTHR12360">
    <property type="entry name" value="NUCLEAR TRANSCRIPTION FACTOR, X-BOX BINDING 1 NFX1"/>
    <property type="match status" value="1"/>
</dbReference>
<dbReference type="OrthoDB" id="6512771at2759"/>
<organism evidence="14 15">
    <name type="scientific">Synchytrium microbalum</name>
    <dbReference type="NCBI Taxonomy" id="1806994"/>
    <lineage>
        <taxon>Eukaryota</taxon>
        <taxon>Fungi</taxon>
        <taxon>Fungi incertae sedis</taxon>
        <taxon>Chytridiomycota</taxon>
        <taxon>Chytridiomycota incertae sedis</taxon>
        <taxon>Chytridiomycetes</taxon>
        <taxon>Synchytriales</taxon>
        <taxon>Synchytriaceae</taxon>
        <taxon>Synchytrium</taxon>
    </lineage>
</organism>
<feature type="compositionally biased region" description="Low complexity" evidence="11">
    <location>
        <begin position="360"/>
        <end position="374"/>
    </location>
</feature>
<feature type="compositionally biased region" description="Basic residues" evidence="11">
    <location>
        <begin position="100"/>
        <end position="110"/>
    </location>
</feature>
<evidence type="ECO:0000256" key="10">
    <source>
        <dbReference type="PROSITE-ProRule" id="PRU00175"/>
    </source>
</evidence>
<evidence type="ECO:0000259" key="12">
    <source>
        <dbReference type="PROSITE" id="PS50016"/>
    </source>
</evidence>
<dbReference type="STRING" id="1806994.A0A507CG65"/>
<comment type="caution">
    <text evidence="14">The sequence shown here is derived from an EMBL/GenBank/DDBJ whole genome shotgun (WGS) entry which is preliminary data.</text>
</comment>
<accession>A0A507CG65</accession>
<keyword evidence="5 10" id="KW-0863">Zinc-finger</keyword>
<dbReference type="Proteomes" id="UP000319731">
    <property type="component" value="Unassembled WGS sequence"/>
</dbReference>
<dbReference type="SMART" id="SM00438">
    <property type="entry name" value="ZnF_NFX"/>
    <property type="match status" value="5"/>
</dbReference>
<feature type="compositionally biased region" description="Basic residues" evidence="11">
    <location>
        <begin position="30"/>
        <end position="43"/>
    </location>
</feature>
<dbReference type="InterPro" id="IPR034078">
    <property type="entry name" value="NFX1_fam"/>
</dbReference>
<feature type="compositionally biased region" description="Low complexity" evidence="11">
    <location>
        <begin position="232"/>
        <end position="264"/>
    </location>
</feature>
<evidence type="ECO:0000256" key="5">
    <source>
        <dbReference type="ARBA" id="ARBA00022771"/>
    </source>
</evidence>
<comment type="similarity">
    <text evidence="2">Belongs to the NFX1 family.</text>
</comment>
<feature type="domain" description="PHD-type" evidence="12">
    <location>
        <begin position="412"/>
        <end position="469"/>
    </location>
</feature>